<dbReference type="InterPro" id="IPR029044">
    <property type="entry name" value="Nucleotide-diphossugar_trans"/>
</dbReference>
<dbReference type="AlphaFoldDB" id="A0A4P8L0R1"/>
<evidence type="ECO:0000256" key="4">
    <source>
        <dbReference type="ARBA" id="ARBA00022985"/>
    </source>
</evidence>
<reference evidence="6 7" key="1">
    <citation type="submission" date="2019-05" db="EMBL/GenBank/DDBJ databases">
        <title>The Complete Genome Sequence of the n-alkane-degrading Desulfoglaeba alkanexedens ALDC reveals multiple alkylsuccinate synthase gene clusters.</title>
        <authorList>
            <person name="Callaghan A.V."/>
            <person name="Davidova I.A."/>
            <person name="Duncan K.E."/>
            <person name="Morris B."/>
            <person name="McInerney M.J."/>
        </authorList>
    </citation>
    <scope>NUCLEOTIDE SEQUENCE [LARGE SCALE GENOMIC DNA]</scope>
    <source>
        <strain evidence="6 7">ALDC</strain>
    </source>
</reference>
<gene>
    <name evidence="5 6" type="primary">kdsB</name>
    <name evidence="6" type="ORF">FDQ92_04085</name>
</gene>
<dbReference type="InterPro" id="IPR003329">
    <property type="entry name" value="Cytidylyl_trans"/>
</dbReference>
<dbReference type="GO" id="GO:0016020">
    <property type="term" value="C:membrane"/>
    <property type="evidence" value="ECO:0007669"/>
    <property type="project" value="UniProtKB-SubCell"/>
</dbReference>
<keyword evidence="3 5" id="KW-0548">Nucleotidyltransferase</keyword>
<dbReference type="UniPathway" id="UPA00358">
    <property type="reaction ID" value="UER00476"/>
</dbReference>
<evidence type="ECO:0000256" key="1">
    <source>
        <dbReference type="ARBA" id="ARBA00004370"/>
    </source>
</evidence>
<dbReference type="NCBIfam" id="TIGR00466">
    <property type="entry name" value="kdsB"/>
    <property type="match status" value="1"/>
</dbReference>
<dbReference type="KEGG" id="dax:FDQ92_04085"/>
<dbReference type="EMBL" id="CP040098">
    <property type="protein sequence ID" value="QCQ21427.1"/>
    <property type="molecule type" value="Genomic_DNA"/>
</dbReference>
<dbReference type="CDD" id="cd02517">
    <property type="entry name" value="CMP-KDO-Synthetase"/>
    <property type="match status" value="1"/>
</dbReference>
<protein>
    <recommendedName>
        <fullName evidence="5">3-deoxy-manno-octulosonate cytidylyltransferase</fullName>
        <ecNumber evidence="5">2.7.7.38</ecNumber>
    </recommendedName>
    <alternativeName>
        <fullName evidence="5">CMP-2-keto-3-deoxyoctulosonic acid synthase</fullName>
        <shortName evidence="5">CKS</shortName>
        <shortName evidence="5">CMP-KDO synthase</shortName>
    </alternativeName>
</protein>
<dbReference type="InterPro" id="IPR004528">
    <property type="entry name" value="KdsB"/>
</dbReference>
<comment type="pathway">
    <text evidence="5">Nucleotide-sugar biosynthesis; CMP-3-deoxy-D-manno-octulosonate biosynthesis; CMP-3-deoxy-D-manno-octulosonate from 3-deoxy-D-manno-octulosonate and CTP: step 1/1.</text>
</comment>
<dbReference type="Gene3D" id="3.90.550.10">
    <property type="entry name" value="Spore Coat Polysaccharide Biosynthesis Protein SpsA, Chain A"/>
    <property type="match status" value="1"/>
</dbReference>
<keyword evidence="2 5" id="KW-0808">Transferase</keyword>
<evidence type="ECO:0000256" key="3">
    <source>
        <dbReference type="ARBA" id="ARBA00022695"/>
    </source>
</evidence>
<evidence type="ECO:0000313" key="6">
    <source>
        <dbReference type="EMBL" id="QCQ21427.1"/>
    </source>
</evidence>
<comment type="function">
    <text evidence="5">Activates KDO (a required 8-carbon sugar) for incorporation into bacterial lipopolysaccharide in Gram-negative bacteria.</text>
</comment>
<reference evidence="6 7" key="2">
    <citation type="submission" date="2019-05" db="EMBL/GenBank/DDBJ databases">
        <authorList>
            <person name="Suflita J.M."/>
            <person name="Marks C.R."/>
        </authorList>
    </citation>
    <scope>NUCLEOTIDE SEQUENCE [LARGE SCALE GENOMIC DNA]</scope>
    <source>
        <strain evidence="6 7">ALDC</strain>
    </source>
</reference>
<keyword evidence="7" id="KW-1185">Reference proteome</keyword>
<dbReference type="GO" id="GO:0005829">
    <property type="term" value="C:cytosol"/>
    <property type="evidence" value="ECO:0007669"/>
    <property type="project" value="TreeGrafter"/>
</dbReference>
<dbReference type="RefSeq" id="WP_137423398.1">
    <property type="nucleotide sequence ID" value="NZ_CP040098.1"/>
</dbReference>
<dbReference type="PANTHER" id="PTHR42866">
    <property type="entry name" value="3-DEOXY-MANNO-OCTULOSONATE CYTIDYLYLTRANSFERASE"/>
    <property type="match status" value="1"/>
</dbReference>
<dbReference type="NCBIfam" id="NF009905">
    <property type="entry name" value="PRK13368.1"/>
    <property type="match status" value="1"/>
</dbReference>
<dbReference type="EC" id="2.7.7.38" evidence="5"/>
<dbReference type="PANTHER" id="PTHR42866:SF2">
    <property type="entry name" value="3-DEOXY-MANNO-OCTULOSONATE CYTIDYLYLTRANSFERASE, MITOCHONDRIAL"/>
    <property type="match status" value="1"/>
</dbReference>
<dbReference type="OrthoDB" id="9815559at2"/>
<evidence type="ECO:0000256" key="2">
    <source>
        <dbReference type="ARBA" id="ARBA00022679"/>
    </source>
</evidence>
<dbReference type="NCBIfam" id="NF003952">
    <property type="entry name" value="PRK05450.1-5"/>
    <property type="match status" value="1"/>
</dbReference>
<evidence type="ECO:0000313" key="7">
    <source>
        <dbReference type="Proteomes" id="UP000298602"/>
    </source>
</evidence>
<dbReference type="SUPFAM" id="SSF53448">
    <property type="entry name" value="Nucleotide-diphospho-sugar transferases"/>
    <property type="match status" value="1"/>
</dbReference>
<accession>A0A4P8L0R1</accession>
<dbReference type="GO" id="GO:0033468">
    <property type="term" value="P:CMP-keto-3-deoxy-D-manno-octulosonic acid biosynthetic process"/>
    <property type="evidence" value="ECO:0007669"/>
    <property type="project" value="UniProtKB-UniRule"/>
</dbReference>
<dbReference type="HAMAP" id="MF_00057">
    <property type="entry name" value="KdsB"/>
    <property type="match status" value="1"/>
</dbReference>
<dbReference type="Proteomes" id="UP000298602">
    <property type="component" value="Chromosome"/>
</dbReference>
<evidence type="ECO:0000256" key="5">
    <source>
        <dbReference type="HAMAP-Rule" id="MF_00057"/>
    </source>
</evidence>
<dbReference type="NCBIfam" id="NF003950">
    <property type="entry name" value="PRK05450.1-3"/>
    <property type="match status" value="1"/>
</dbReference>
<name>A0A4P8L0R1_9BACT</name>
<comment type="subcellular location">
    <subcellularLocation>
        <location evidence="5">Cytoplasm</location>
    </subcellularLocation>
    <subcellularLocation>
        <location evidence="1">Membrane</location>
    </subcellularLocation>
</comment>
<dbReference type="Pfam" id="PF02348">
    <property type="entry name" value="CTP_transf_3"/>
    <property type="match status" value="1"/>
</dbReference>
<dbReference type="GO" id="GO:0008690">
    <property type="term" value="F:3-deoxy-manno-octulosonate cytidylyltransferase activity"/>
    <property type="evidence" value="ECO:0007669"/>
    <property type="project" value="UniProtKB-UniRule"/>
</dbReference>
<sequence>MKIYAVIPARYDSTRFPGKPLASLAGKPMIQWVVERTRETPELDDVLVATDDERIAGCVRSFGGRAILTRSDHASGTDRLAEAAQRAGFQDDDLVVNIQGDEPLVEPSMIRALVTALTETEAFPMATLAVESEAHQDFFNPNAVKVVMDRSGRALYFSRSPIPHRRDGDPRPARFFKHLGFYAYRKRFLLQFTQLPPGILERTEKLEQLRALEYGYPIRVAISPVETHGVDTPEDLERLERFLNRR</sequence>
<dbReference type="GO" id="GO:0009103">
    <property type="term" value="P:lipopolysaccharide biosynthetic process"/>
    <property type="evidence" value="ECO:0007669"/>
    <property type="project" value="UniProtKB-UniRule"/>
</dbReference>
<organism evidence="6 7">
    <name type="scientific">Desulfoglaeba alkanexedens ALDC</name>
    <dbReference type="NCBI Taxonomy" id="980445"/>
    <lineage>
        <taxon>Bacteria</taxon>
        <taxon>Pseudomonadati</taxon>
        <taxon>Thermodesulfobacteriota</taxon>
        <taxon>Syntrophobacteria</taxon>
        <taxon>Syntrophobacterales</taxon>
        <taxon>Syntrophobacteraceae</taxon>
        <taxon>Desulfoglaeba</taxon>
    </lineage>
</organism>
<comment type="similarity">
    <text evidence="5">Belongs to the KdsB family.</text>
</comment>
<keyword evidence="4 5" id="KW-0448">Lipopolysaccharide biosynthesis</keyword>
<proteinExistence type="inferred from homology"/>
<dbReference type="FunFam" id="3.90.550.10:FF:000011">
    <property type="entry name" value="3-deoxy-manno-octulosonate cytidylyltransferase"/>
    <property type="match status" value="1"/>
</dbReference>
<keyword evidence="5" id="KW-0963">Cytoplasm</keyword>
<comment type="catalytic activity">
    <reaction evidence="5">
        <text>3-deoxy-alpha-D-manno-oct-2-ulosonate + CTP = CMP-3-deoxy-beta-D-manno-octulosonate + diphosphate</text>
        <dbReference type="Rhea" id="RHEA:23448"/>
        <dbReference type="ChEBI" id="CHEBI:33019"/>
        <dbReference type="ChEBI" id="CHEBI:37563"/>
        <dbReference type="ChEBI" id="CHEBI:85986"/>
        <dbReference type="ChEBI" id="CHEBI:85987"/>
        <dbReference type="EC" id="2.7.7.38"/>
    </reaction>
</comment>